<dbReference type="VEuPathDB" id="VectorBase:ACON2_040820"/>
<evidence type="ECO:0000256" key="3">
    <source>
        <dbReference type="ARBA" id="ARBA00023122"/>
    </source>
</evidence>
<feature type="compositionally biased region" description="Gly residues" evidence="6">
    <location>
        <begin position="1"/>
        <end position="10"/>
    </location>
</feature>
<dbReference type="SUPFAM" id="SSF54631">
    <property type="entry name" value="CBS-domain pair"/>
    <property type="match status" value="2"/>
</dbReference>
<feature type="compositionally biased region" description="Low complexity" evidence="6">
    <location>
        <begin position="199"/>
        <end position="211"/>
    </location>
</feature>
<feature type="compositionally biased region" description="Low complexity" evidence="6">
    <location>
        <begin position="169"/>
        <end position="182"/>
    </location>
</feature>
<dbReference type="GeneID" id="120947496"/>
<feature type="compositionally biased region" description="Low complexity" evidence="6">
    <location>
        <begin position="11"/>
        <end position="20"/>
    </location>
</feature>
<feature type="compositionally biased region" description="Polar residues" evidence="6">
    <location>
        <begin position="301"/>
        <end position="312"/>
    </location>
</feature>
<feature type="domain" description="CBS" evidence="7">
    <location>
        <begin position="1125"/>
        <end position="1183"/>
    </location>
</feature>
<feature type="compositionally biased region" description="Polar residues" evidence="6">
    <location>
        <begin position="1297"/>
        <end position="1311"/>
    </location>
</feature>
<reference evidence="8" key="2">
    <citation type="submission" date="2020-05" db="UniProtKB">
        <authorList>
            <consortium name="EnsemblMetazoa"/>
        </authorList>
    </citation>
    <scope>IDENTIFICATION</scope>
    <source>
        <strain evidence="8">Ngousso</strain>
    </source>
</reference>
<dbReference type="CTD" id="42515"/>
<dbReference type="InterPro" id="IPR000644">
    <property type="entry name" value="CBS_dom"/>
</dbReference>
<accession>A0A6E8V3W8</accession>
<feature type="compositionally biased region" description="Basic and acidic residues" evidence="6">
    <location>
        <begin position="151"/>
        <end position="165"/>
    </location>
</feature>
<feature type="compositionally biased region" description="Low complexity" evidence="6">
    <location>
        <begin position="42"/>
        <end position="59"/>
    </location>
</feature>
<evidence type="ECO:0000256" key="2">
    <source>
        <dbReference type="ARBA" id="ARBA00022737"/>
    </source>
</evidence>
<evidence type="ECO:0000256" key="4">
    <source>
        <dbReference type="ARBA" id="ARBA00025878"/>
    </source>
</evidence>
<feature type="compositionally biased region" description="Basic and acidic residues" evidence="6">
    <location>
        <begin position="233"/>
        <end position="243"/>
    </location>
</feature>
<dbReference type="RefSeq" id="XP_049463131.1">
    <property type="nucleotide sequence ID" value="XM_049607174.1"/>
</dbReference>
<sequence>MADSSNGGGTNTTDTTTTTGLFILEREQQPPLAASMAPSPKNNDNNNHNNNNNNGTGNTADEEQNARRMARDMEEAKRRMKKRVDFMEENQPRAGEEALPQTNFKNMPPYRPTELLHHPWGSEGTPVYVGGAVMDQDFEQHFDSLMQELENIRSDSDSDFGDDHGLPPQRSSAARGGQARPAGGSGGSGPGAKVGGHPSASSWSDGSSSVSDVEEELDHEQQQEGVGRTRTAPTEHRPLDHPLLDGPGTPFRMPIPPMSPGRRSDSSVLFGPSSLPIILPFHVRRRLSECREEDEEDEKQQLASHSPPSATGRSACGPIPAIVIGTPAEKEPAIITAGKQEEEAEAPRKSRFMVTKTQEEEQQQQQQEQYKRQPDTPSPPARLRPETIALLPVSAAQNSQTIHFPCSSGTGQHTSLRSMFSPDAAAAPHLNTPHLDRRFFDTSLVEIRPLTQSRGSLSSAAGADAGGCDSVNSLSNGQQASAGEAAAKSSNIPFELDEVWVKRPDPVATAKAKEDIAVVPGARATTLPANAKPNYAAFADSPAKKKSPTKADAIDSGNFQRPSTAPATSGESSTRASKKQKKSEKEAKKQEKEVMKQKREEARRLEKEAAKLEKLNRKHESLSRSSERVGSGARSGSLERRRSGEEAPVLNQSTVHGIASPNRRPTIFDVFRPRKGSDSKKKKDDGSKSGSDKDSTGMGSGPISTSGGIMNSMKAALHVGGRHSHQHQQPAGATGAAATAGTSSKVRDGSAHPHAGSDAQYYHTVTAVRRADVGKSPMTKVMDLFRHRSNSAVSEADKRKAKAAAQHQQQLAVQSAHMRRASAELAERRRASLGATRGLRADGTLDPYHAAILFRDSRGLPVADPFLEKVPLSDLEEDESQIFVKFFRFHKCYDLVPTSAKLVVFDTQLLVKKAFYALVYNGVRAAPLWDSKRQEFVGMLTITDFIKILKMYYKSPNASMDELEEHKLDTWRKVLQEDVKKLVSIGPDASLYDAIKMLVHNRIHRLPVIDPVTGNVLYILTHKRILRFLFLYINELPKPSYMQKTLREVRIGSYNNIETATEDTSIITALHKFVDRRVSALPMVDSEGRLTDIYAKFDVINLAAEKTYNDLDVSLKKANEHRNAWFEGVHHCTLDETLYTIMERIVRVEVHRLVVVDELKKVIGIISLSDILLYLVLRPSGDGIGDSESLRATDPRLMKAGSPAGGSSSSKLQATKRDSSNESIEEEKETTEEDAEQEQQDAAAHKTETTITPATPSNDEDGQKNEAEVEVETADDAVPELAVEELAEEAKEDPDDTASTPVDRSSANDSPVAQEMLATDVPLQSVQREVGLVSE</sequence>
<dbReference type="RefSeq" id="XP_040218799.2">
    <property type="nucleotide sequence ID" value="XM_040362865.2"/>
</dbReference>
<dbReference type="PANTHER" id="PTHR13780">
    <property type="entry name" value="AMP-ACTIVATED PROTEIN KINASE, GAMMA REGULATORY SUBUNIT"/>
    <property type="match status" value="1"/>
</dbReference>
<feature type="domain" description="CBS" evidence="7">
    <location>
        <begin position="1051"/>
        <end position="1111"/>
    </location>
</feature>
<dbReference type="CDD" id="cd04618">
    <property type="entry name" value="CBS_euAMPK_gamma-like_repeat1"/>
    <property type="match status" value="1"/>
</dbReference>
<dbReference type="GO" id="GO:0019901">
    <property type="term" value="F:protein kinase binding"/>
    <property type="evidence" value="ECO:0007669"/>
    <property type="project" value="TreeGrafter"/>
</dbReference>
<dbReference type="GO" id="GO:0005634">
    <property type="term" value="C:nucleus"/>
    <property type="evidence" value="ECO:0007669"/>
    <property type="project" value="TreeGrafter"/>
</dbReference>
<feature type="compositionally biased region" description="Low complexity" evidence="6">
    <location>
        <begin position="1200"/>
        <end position="1210"/>
    </location>
</feature>
<evidence type="ECO:0000256" key="6">
    <source>
        <dbReference type="SAM" id="MobiDB-lite"/>
    </source>
</evidence>
<feature type="compositionally biased region" description="Basic and acidic residues" evidence="6">
    <location>
        <begin position="64"/>
        <end position="96"/>
    </location>
</feature>
<dbReference type="PROSITE" id="PS51371">
    <property type="entry name" value="CBS"/>
    <property type="match status" value="4"/>
</dbReference>
<dbReference type="Proteomes" id="UP001105220">
    <property type="component" value="Unplaced"/>
</dbReference>
<feature type="region of interest" description="Disordered" evidence="6">
    <location>
        <begin position="1"/>
        <end position="110"/>
    </location>
</feature>
<dbReference type="GO" id="GO:0016208">
    <property type="term" value="F:AMP binding"/>
    <property type="evidence" value="ECO:0007669"/>
    <property type="project" value="TreeGrafter"/>
</dbReference>
<proteinExistence type="inferred from homology"/>
<keyword evidence="9" id="KW-1185">Reference proteome</keyword>
<feature type="region of interest" description="Disordered" evidence="6">
    <location>
        <begin position="1184"/>
        <end position="1321"/>
    </location>
</feature>
<dbReference type="Gene3D" id="3.10.580.10">
    <property type="entry name" value="CBS-domain"/>
    <property type="match status" value="2"/>
</dbReference>
<feature type="region of interest" description="Disordered" evidence="6">
    <location>
        <begin position="538"/>
        <end position="758"/>
    </location>
</feature>
<dbReference type="CDD" id="cd04641">
    <property type="entry name" value="CBS_euAMPK_gamma-like_repeat2"/>
    <property type="match status" value="1"/>
</dbReference>
<feature type="compositionally biased region" description="Low complexity" evidence="6">
    <location>
        <begin position="731"/>
        <end position="742"/>
    </location>
</feature>
<dbReference type="GO" id="GO:0031588">
    <property type="term" value="C:nucleotide-activated protein kinase complex"/>
    <property type="evidence" value="ECO:0007669"/>
    <property type="project" value="TreeGrafter"/>
</dbReference>
<feature type="compositionally biased region" description="Basic and acidic residues" evidence="6">
    <location>
        <begin position="1188"/>
        <end position="1197"/>
    </location>
</feature>
<dbReference type="RefSeq" id="XP_040218798.2">
    <property type="nucleotide sequence ID" value="XM_040362864.2"/>
</dbReference>
<dbReference type="InterPro" id="IPR050511">
    <property type="entry name" value="AMPK_gamma/SDS23_families"/>
</dbReference>
<comment type="subunit">
    <text evidence="4">AMPK is a heterotrimer of an alpha catalytic subunit (PRKAA1 or PRKAA2), a beta (PRKAB1 or PRKAB2) and a gamma non-catalytic subunits (PRKAG1, PRKAG2 or PRKAG3). Interacts with FNIP1 and FNIP2.</text>
</comment>
<feature type="domain" description="CBS" evidence="7">
    <location>
        <begin position="897"/>
        <end position="959"/>
    </location>
</feature>
<evidence type="ECO:0000259" key="7">
    <source>
        <dbReference type="PROSITE" id="PS51371"/>
    </source>
</evidence>
<comment type="similarity">
    <text evidence="1">Belongs to the 5'-AMP-activated protein kinase gamma subunit family.</text>
</comment>
<feature type="region of interest" description="Disordered" evidence="6">
    <location>
        <begin position="289"/>
        <end position="383"/>
    </location>
</feature>
<feature type="domain" description="CBS" evidence="7">
    <location>
        <begin position="978"/>
        <end position="1036"/>
    </location>
</feature>
<evidence type="ECO:0000256" key="1">
    <source>
        <dbReference type="ARBA" id="ARBA00006750"/>
    </source>
</evidence>
<dbReference type="VEuPathDB" id="VectorBase:ACON001446"/>
<feature type="compositionally biased region" description="Polar residues" evidence="6">
    <location>
        <begin position="557"/>
        <end position="575"/>
    </location>
</feature>
<dbReference type="KEGG" id="acoz:120947496"/>
<protein>
    <recommendedName>
        <fullName evidence="7">CBS domain-containing protein</fullName>
    </recommendedName>
</protein>
<name>A0A6E8V3W8_ANOCL</name>
<dbReference type="RefSeq" id="XP_040218797.2">
    <property type="nucleotide sequence ID" value="XM_040362863.2"/>
</dbReference>
<dbReference type="GO" id="GO:0019887">
    <property type="term" value="F:protein kinase regulator activity"/>
    <property type="evidence" value="ECO:0007669"/>
    <property type="project" value="TreeGrafter"/>
</dbReference>
<feature type="compositionally biased region" description="Basic and acidic residues" evidence="6">
    <location>
        <begin position="339"/>
        <end position="348"/>
    </location>
</feature>
<dbReference type="EnsemblMetazoa" id="ACON001446-RD">
    <property type="protein sequence ID" value="ACON001446-PD"/>
    <property type="gene ID" value="ACON001446"/>
</dbReference>
<keyword evidence="3 5" id="KW-0129">CBS domain</keyword>
<dbReference type="VEuPathDB" id="VectorBase:ACMO_002448"/>
<evidence type="ECO:0000256" key="5">
    <source>
        <dbReference type="PROSITE-ProRule" id="PRU00703"/>
    </source>
</evidence>
<organism evidence="8 9">
    <name type="scientific">Anopheles coluzzii</name>
    <name type="common">African malaria mosquito</name>
    <dbReference type="NCBI Taxonomy" id="1518534"/>
    <lineage>
        <taxon>Eukaryota</taxon>
        <taxon>Metazoa</taxon>
        <taxon>Ecdysozoa</taxon>
        <taxon>Arthropoda</taxon>
        <taxon>Hexapoda</taxon>
        <taxon>Insecta</taxon>
        <taxon>Pterygota</taxon>
        <taxon>Neoptera</taxon>
        <taxon>Endopterygota</taxon>
        <taxon>Diptera</taxon>
        <taxon>Nematocera</taxon>
        <taxon>Culicoidea</taxon>
        <taxon>Culicidae</taxon>
        <taxon>Anophelinae</taxon>
        <taxon>Anopheles</taxon>
    </lineage>
</organism>
<keyword evidence="2" id="KW-0677">Repeat</keyword>
<reference key="1">
    <citation type="journal article" date="2019" name="Genes (Basel)">
        <title>A High-Quality De novo Genome Assembly from a Single Mosquito Using PacBio Sequencing.</title>
        <authorList>
            <person name="Kingan S.B."/>
            <person name="Heaton H."/>
            <person name="Cudini J."/>
            <person name="Lambert C.C."/>
            <person name="Baybayan P."/>
            <person name="Galvin B.D."/>
            <person name="Durbin R."/>
            <person name="Korlach J."/>
            <person name="Lawniczak M.K.N."/>
        </authorList>
    </citation>
    <scope>NUCLEOTIDE SEQUENCE [LARGE SCALE GENOMIC DNA]</scope>
    <source>
        <strain>Mali-NIH</strain>
    </source>
</reference>
<feature type="compositionally biased region" description="Basic and acidic residues" evidence="6">
    <location>
        <begin position="671"/>
        <end position="695"/>
    </location>
</feature>
<evidence type="ECO:0000313" key="8">
    <source>
        <dbReference type="EnsemblMetazoa" id="ACON001446-PD"/>
    </source>
</evidence>
<dbReference type="Pfam" id="PF00571">
    <property type="entry name" value="CBS"/>
    <property type="match status" value="3"/>
</dbReference>
<evidence type="ECO:0000313" key="9">
    <source>
        <dbReference type="Proteomes" id="UP001105220"/>
    </source>
</evidence>
<feature type="compositionally biased region" description="Basic and acidic residues" evidence="6">
    <location>
        <begin position="583"/>
        <end position="627"/>
    </location>
</feature>
<dbReference type="SMART" id="SM00116">
    <property type="entry name" value="CBS"/>
    <property type="match status" value="4"/>
</dbReference>
<dbReference type="PANTHER" id="PTHR13780:SF35">
    <property type="entry name" value="LD22662P"/>
    <property type="match status" value="1"/>
</dbReference>
<feature type="compositionally biased region" description="Acidic residues" evidence="6">
    <location>
        <begin position="1223"/>
        <end position="1239"/>
    </location>
</feature>
<dbReference type="InterPro" id="IPR046342">
    <property type="entry name" value="CBS_dom_sf"/>
</dbReference>
<dbReference type="GO" id="GO:0005737">
    <property type="term" value="C:cytoplasm"/>
    <property type="evidence" value="ECO:0007669"/>
    <property type="project" value="TreeGrafter"/>
</dbReference>
<feature type="compositionally biased region" description="Acidic residues" evidence="6">
    <location>
        <begin position="1268"/>
        <end position="1296"/>
    </location>
</feature>
<feature type="compositionally biased region" description="Gly residues" evidence="6">
    <location>
        <begin position="183"/>
        <end position="194"/>
    </location>
</feature>
<feature type="region of interest" description="Disordered" evidence="6">
    <location>
        <begin position="151"/>
        <end position="269"/>
    </location>
</feature>